<keyword evidence="3" id="KW-1185">Reference proteome</keyword>
<evidence type="ECO:0000313" key="2">
    <source>
        <dbReference type="EMBL" id="UYP45516.1"/>
    </source>
</evidence>
<evidence type="ECO:0000259" key="1">
    <source>
        <dbReference type="PROSITE" id="PS51379"/>
    </source>
</evidence>
<feature type="domain" description="4Fe-4S ferredoxin-type" evidence="1">
    <location>
        <begin position="67"/>
        <end position="96"/>
    </location>
</feature>
<dbReference type="SUPFAM" id="SSF52540">
    <property type="entry name" value="P-loop containing nucleoside triphosphate hydrolases"/>
    <property type="match status" value="1"/>
</dbReference>
<protein>
    <submittedName>
        <fullName evidence="2">Iron-sulfur cluster carrier protein</fullName>
    </submittedName>
</protein>
<accession>A0ABY6HQ12</accession>
<feature type="domain" description="4Fe-4S ferredoxin-type" evidence="1">
    <location>
        <begin position="97"/>
        <end position="126"/>
    </location>
</feature>
<evidence type="ECO:0000313" key="3">
    <source>
        <dbReference type="Proteomes" id="UP001208689"/>
    </source>
</evidence>
<dbReference type="Pfam" id="PF01656">
    <property type="entry name" value="CbiA"/>
    <property type="match status" value="1"/>
</dbReference>
<dbReference type="Gene3D" id="3.30.70.20">
    <property type="match status" value="1"/>
</dbReference>
<dbReference type="Gene3D" id="3.40.50.300">
    <property type="entry name" value="P-loop containing nucleotide triphosphate hydrolases"/>
    <property type="match status" value="1"/>
</dbReference>
<dbReference type="InterPro" id="IPR017896">
    <property type="entry name" value="4Fe4S_Fe-S-bd"/>
</dbReference>
<gene>
    <name evidence="2" type="ORF">NEF87_001801</name>
</gene>
<reference evidence="2" key="1">
    <citation type="submission" date="2022-09" db="EMBL/GenBank/DDBJ databases">
        <title>Actin cytoskeleton and complex cell architecture in an #Asgard archaeon.</title>
        <authorList>
            <person name="Ponce Toledo R.I."/>
            <person name="Schleper C."/>
            <person name="Rodrigues Oliveira T."/>
            <person name="Wollweber F."/>
            <person name="Xu J."/>
            <person name="Rittmann S."/>
            <person name="Klingl A."/>
            <person name="Pilhofer M."/>
        </authorList>
    </citation>
    <scope>NUCLEOTIDE SEQUENCE</scope>
    <source>
        <strain evidence="2">B-35</strain>
    </source>
</reference>
<dbReference type="Pfam" id="PF00037">
    <property type="entry name" value="Fer4"/>
    <property type="match status" value="1"/>
</dbReference>
<sequence>MTKTIAITGGKGGTGKTLIATNLAINLANNGYKTLFIDCDVENPNSNILLGKSLTTPDVEKESIAIYKPSFLQESCTKCGICRSACYRHAILQFPDHFPSVLEHMCSGCKTCQKVCPNGAIITDSRIIGSQYFLKQAYSNLDLLVGELNPSEAISVKIVEALFHYSEKLSEKANYDFIIIDTAPGAHCDVEKSISDADLVIAVTEPTPFGEHDLNRILDLLDVVGQKADIILNRSNLTHYQEPLRSLAKTRNCNIIGEIPVDSVVIEDYAKGLPFVLDTRNFPAKSAFNLIYSKILEGITMEL</sequence>
<dbReference type="PROSITE" id="PS00198">
    <property type="entry name" value="4FE4S_FER_1"/>
    <property type="match status" value="1"/>
</dbReference>
<organism evidence="2 3">
    <name type="scientific">Candidatus Lokiarchaeum ossiferum</name>
    <dbReference type="NCBI Taxonomy" id="2951803"/>
    <lineage>
        <taxon>Archaea</taxon>
        <taxon>Promethearchaeati</taxon>
        <taxon>Promethearchaeota</taxon>
        <taxon>Promethearchaeia</taxon>
        <taxon>Promethearchaeales</taxon>
        <taxon>Promethearchaeaceae</taxon>
        <taxon>Candidatus Lokiarchaeum</taxon>
    </lineage>
</organism>
<dbReference type="Proteomes" id="UP001208689">
    <property type="component" value="Chromosome"/>
</dbReference>
<dbReference type="PROSITE" id="PS51379">
    <property type="entry name" value="4FE4S_FER_2"/>
    <property type="match status" value="2"/>
</dbReference>
<dbReference type="InterPro" id="IPR027417">
    <property type="entry name" value="P-loop_NTPase"/>
</dbReference>
<name>A0ABY6HQ12_9ARCH</name>
<dbReference type="InterPro" id="IPR017900">
    <property type="entry name" value="4Fe4S_Fe_S_CS"/>
</dbReference>
<dbReference type="InterPro" id="IPR002586">
    <property type="entry name" value="CobQ/CobB/MinD/ParA_Nub-bd_dom"/>
</dbReference>
<dbReference type="PANTHER" id="PTHR43063:SF1">
    <property type="entry name" value="4FE-4S CLUSTER CONTAINING PARA FAMILY ATPASE PROTEIN"/>
    <property type="match status" value="1"/>
</dbReference>
<proteinExistence type="predicted"/>
<dbReference type="EMBL" id="CP104013">
    <property type="protein sequence ID" value="UYP45516.1"/>
    <property type="molecule type" value="Genomic_DNA"/>
</dbReference>
<dbReference type="PANTHER" id="PTHR43063">
    <property type="entry name" value="4FE-4S CLUSTER CONTAINING PARA FAMILY ATPASE PROTEIN"/>
    <property type="match status" value="1"/>
</dbReference>
<dbReference type="SUPFAM" id="SSF54862">
    <property type="entry name" value="4Fe-4S ferredoxins"/>
    <property type="match status" value="1"/>
</dbReference>